<protein>
    <recommendedName>
        <fullName evidence="4">LamG domain-containing protein</fullName>
    </recommendedName>
</protein>
<feature type="region of interest" description="Disordered" evidence="1">
    <location>
        <begin position="124"/>
        <end position="144"/>
    </location>
</feature>
<accession>A0ABT5ED82</accession>
<comment type="caution">
    <text evidence="2">The sequence shown here is derived from an EMBL/GenBank/DDBJ whole genome shotgun (WGS) entry which is preliminary data.</text>
</comment>
<name>A0ABT5ED82_9BACT</name>
<dbReference type="Proteomes" id="UP001221686">
    <property type="component" value="Unassembled WGS sequence"/>
</dbReference>
<gene>
    <name evidence="2" type="ORF">POL25_38615</name>
</gene>
<evidence type="ECO:0008006" key="4">
    <source>
        <dbReference type="Google" id="ProtNLM"/>
    </source>
</evidence>
<evidence type="ECO:0000313" key="2">
    <source>
        <dbReference type="EMBL" id="MDC0722868.1"/>
    </source>
</evidence>
<dbReference type="InterPro" id="IPR013320">
    <property type="entry name" value="ConA-like_dom_sf"/>
</dbReference>
<proteinExistence type="predicted"/>
<dbReference type="Gene3D" id="2.60.120.200">
    <property type="match status" value="1"/>
</dbReference>
<reference evidence="2 3" key="1">
    <citation type="submission" date="2022-11" db="EMBL/GenBank/DDBJ databases">
        <title>Minimal conservation of predation-associated metabolite biosynthetic gene clusters underscores biosynthetic potential of Myxococcota including descriptions for ten novel species: Archangium lansinium sp. nov., Myxococcus landrumus sp. nov., Nannocystis bai.</title>
        <authorList>
            <person name="Ahearne A."/>
            <person name="Stevens C."/>
            <person name="Dowd S."/>
        </authorList>
    </citation>
    <scope>NUCLEOTIDE SEQUENCE [LARGE SCALE GENOMIC DNA]</scope>
    <source>
        <strain evidence="2 3">BB15-2</strain>
    </source>
</reference>
<evidence type="ECO:0000313" key="3">
    <source>
        <dbReference type="Proteomes" id="UP001221686"/>
    </source>
</evidence>
<feature type="compositionally biased region" description="Pro residues" evidence="1">
    <location>
        <begin position="128"/>
        <end position="139"/>
    </location>
</feature>
<evidence type="ECO:0000256" key="1">
    <source>
        <dbReference type="SAM" id="MobiDB-lite"/>
    </source>
</evidence>
<sequence length="378" mass="41113">MPAVPLPPRPPEAACAHPEVHAASQEQSLELIVTSKRPRNRAELVTFPADLDSGDAARHVFLDHFLRGDPEQRLLFEGAAFKLCALDRCSGTGTSVASHVARAPPSPVRTTAPSRAETKFNLQAPLGAPSPPNAKPAPPTVDGEPQVGTPIPEVGFILMEENQSFAKEQPRSAHDCTRWDEPCASTVRLPEGTRLGEFSFSLNLRFEAIDPPTLSRPVEPYADDCWWRDEQPLLADASGACGDAPRFAVLVTVDGGLRWIVEDGADAGPGRAWSVEAPAPHEGGVLDSRWHNVTLVRRFGDDGDAALELWLDGELQGIEASSARTDLAPRWLDDEDHLRAPWSWSLAGDMGLMQLWERALDAHELEALRPASLLDLMP</sequence>
<dbReference type="EMBL" id="JAQNDL010000004">
    <property type="protein sequence ID" value="MDC0722868.1"/>
    <property type="molecule type" value="Genomic_DNA"/>
</dbReference>
<keyword evidence="3" id="KW-1185">Reference proteome</keyword>
<dbReference type="SUPFAM" id="SSF49899">
    <property type="entry name" value="Concanavalin A-like lectins/glucanases"/>
    <property type="match status" value="1"/>
</dbReference>
<dbReference type="RefSeq" id="WP_272091406.1">
    <property type="nucleotide sequence ID" value="NZ_JAQNDL010000004.1"/>
</dbReference>
<organism evidence="2 3">
    <name type="scientific">Nannocystis bainbridge</name>
    <dbReference type="NCBI Taxonomy" id="2995303"/>
    <lineage>
        <taxon>Bacteria</taxon>
        <taxon>Pseudomonadati</taxon>
        <taxon>Myxococcota</taxon>
        <taxon>Polyangia</taxon>
        <taxon>Nannocystales</taxon>
        <taxon>Nannocystaceae</taxon>
        <taxon>Nannocystis</taxon>
    </lineage>
</organism>